<dbReference type="NCBIfam" id="TIGR01845">
    <property type="entry name" value="outer_NodT"/>
    <property type="match status" value="1"/>
</dbReference>
<evidence type="ECO:0000256" key="2">
    <source>
        <dbReference type="RuleBase" id="RU362097"/>
    </source>
</evidence>
<dbReference type="Gene3D" id="2.20.200.10">
    <property type="entry name" value="Outer membrane efflux proteins (OEP)"/>
    <property type="match status" value="1"/>
</dbReference>
<evidence type="ECO:0000313" key="4">
    <source>
        <dbReference type="EMBL" id="VVE65155.1"/>
    </source>
</evidence>
<evidence type="ECO:0000256" key="3">
    <source>
        <dbReference type="SAM" id="Coils"/>
    </source>
</evidence>
<keyword evidence="5" id="KW-1185">Reference proteome</keyword>
<gene>
    <name evidence="4" type="ORF">PAN31117_01775</name>
</gene>
<dbReference type="Proteomes" id="UP000383122">
    <property type="component" value="Unassembled WGS sequence"/>
</dbReference>
<dbReference type="SUPFAM" id="SSF56954">
    <property type="entry name" value="Outer membrane efflux proteins (OEP)"/>
    <property type="match status" value="1"/>
</dbReference>
<dbReference type="PANTHER" id="PTHR30203">
    <property type="entry name" value="OUTER MEMBRANE CATION EFFLUX PROTEIN"/>
    <property type="match status" value="1"/>
</dbReference>
<keyword evidence="2" id="KW-1134">Transmembrane beta strand</keyword>
<evidence type="ECO:0000256" key="1">
    <source>
        <dbReference type="ARBA" id="ARBA00007613"/>
    </source>
</evidence>
<sequence>MADVSRFAPPGPALSLRLTLYVIAISMTWGCTVGPDFERPVPPADDRYTHEPAISATVVAGGESQRFIPGAAPPENWWQLFGSPELDDTVQTAFSHNPTADAAQASLRESQDNLRAGYGVFFPQVGVAGQAMRELAPPANGQLQQAGVFNLTTASASVTYLFDFFGGKRRSVEALRAQVDYQRYLAIATYLTLSTNVVNTTIAYAAYRAELDATQHVISLQMQQLDAIRAQVSAGTASFSSILSIQSLIASNQATVSQLDQKLAQSSHLLATLQGRPPAQAAPPTVTLEALTLPADLPVTLPSQLVRQRPDVLAAEARLHVASANIGVATAAMFPSISLSGTYGKQANAFAQLPADGFRFWGIGPSVSIPIFEGGSLRYARQAAIDAFEVAQASYRQTVLTAFAQVADALSSLEQDAKTLQAEEAAMQDAREALDLVQVNLRAGTAGYLDVLVADVQYQQSSIAYLDAVARRPSPVARRQQDTVALLAALGGGWRALPGIDGDGK</sequence>
<comment type="similarity">
    <text evidence="1 2">Belongs to the outer membrane factor (OMF) (TC 1.B.17) family.</text>
</comment>
<keyword evidence="2 4" id="KW-0449">Lipoprotein</keyword>
<protein>
    <submittedName>
        <fullName evidence="4">RND efflux system outer membrane lipoprotein</fullName>
    </submittedName>
</protein>
<dbReference type="GO" id="GO:0005886">
    <property type="term" value="C:plasma membrane"/>
    <property type="evidence" value="ECO:0007669"/>
    <property type="project" value="UniProtKB-SubCell"/>
</dbReference>
<accession>A0A5E4ZY04</accession>
<evidence type="ECO:0000313" key="5">
    <source>
        <dbReference type="Proteomes" id="UP000383122"/>
    </source>
</evidence>
<dbReference type="Pfam" id="PF02321">
    <property type="entry name" value="OEP"/>
    <property type="match status" value="2"/>
</dbReference>
<keyword evidence="2" id="KW-0564">Palmitate</keyword>
<reference evidence="4 5" key="1">
    <citation type="submission" date="2019-08" db="EMBL/GenBank/DDBJ databases">
        <authorList>
            <person name="Peeters C."/>
        </authorList>
    </citation>
    <scope>NUCLEOTIDE SEQUENCE [LARGE SCALE GENOMIC DNA]</scope>
    <source>
        <strain evidence="4 5">LMG 31117</strain>
    </source>
</reference>
<proteinExistence type="inferred from homology"/>
<dbReference type="AlphaFoldDB" id="A0A5E4ZY04"/>
<dbReference type="InterPro" id="IPR003423">
    <property type="entry name" value="OMP_efflux"/>
</dbReference>
<dbReference type="Gene3D" id="1.20.1600.10">
    <property type="entry name" value="Outer membrane efflux proteins (OEP)"/>
    <property type="match status" value="1"/>
</dbReference>
<name>A0A5E4ZY04_9BURK</name>
<keyword evidence="2" id="KW-0812">Transmembrane</keyword>
<dbReference type="InterPro" id="IPR010131">
    <property type="entry name" value="MdtP/NodT-like"/>
</dbReference>
<feature type="coiled-coil region" evidence="3">
    <location>
        <begin position="403"/>
        <end position="440"/>
    </location>
</feature>
<dbReference type="PANTHER" id="PTHR30203:SF33">
    <property type="entry name" value="BLR4455 PROTEIN"/>
    <property type="match status" value="1"/>
</dbReference>
<keyword evidence="2" id="KW-0472">Membrane</keyword>
<keyword evidence="3" id="KW-0175">Coiled coil</keyword>
<comment type="subcellular location">
    <subcellularLocation>
        <location evidence="2">Cell membrane</location>
        <topology evidence="2">Lipid-anchor</topology>
    </subcellularLocation>
</comment>
<dbReference type="OrthoDB" id="9770517at2"/>
<dbReference type="GO" id="GO:0015562">
    <property type="term" value="F:efflux transmembrane transporter activity"/>
    <property type="evidence" value="ECO:0007669"/>
    <property type="project" value="InterPro"/>
</dbReference>
<dbReference type="EMBL" id="CABPSP010000004">
    <property type="protein sequence ID" value="VVE65155.1"/>
    <property type="molecule type" value="Genomic_DNA"/>
</dbReference>
<organism evidence="4 5">
    <name type="scientific">Pandoraea anapnoica</name>
    <dbReference type="NCBI Taxonomy" id="2508301"/>
    <lineage>
        <taxon>Bacteria</taxon>
        <taxon>Pseudomonadati</taxon>
        <taxon>Pseudomonadota</taxon>
        <taxon>Betaproteobacteria</taxon>
        <taxon>Burkholderiales</taxon>
        <taxon>Burkholderiaceae</taxon>
        <taxon>Pandoraea</taxon>
    </lineage>
</organism>